<comment type="cofactor">
    <cofactor evidence="2">
        <name>Mg(2+)</name>
        <dbReference type="ChEBI" id="CHEBI:18420"/>
    </cofactor>
</comment>
<dbReference type="SUPFAM" id="SSF53098">
    <property type="entry name" value="Ribonuclease H-like"/>
    <property type="match status" value="1"/>
</dbReference>
<dbReference type="NCBIfam" id="TIGR01406">
    <property type="entry name" value="dnaQ_proteo"/>
    <property type="match status" value="1"/>
</dbReference>
<evidence type="ECO:0000256" key="1">
    <source>
        <dbReference type="ARBA" id="ARBA00001936"/>
    </source>
</evidence>
<dbReference type="CDD" id="cd06131">
    <property type="entry name" value="DNA_pol_III_epsilon_Ecoli_like"/>
    <property type="match status" value="1"/>
</dbReference>
<evidence type="ECO:0000256" key="5">
    <source>
        <dbReference type="ARBA" id="ARBA00022695"/>
    </source>
</evidence>
<keyword evidence="13" id="KW-0464">Manganese</keyword>
<evidence type="ECO:0000256" key="13">
    <source>
        <dbReference type="ARBA" id="ARBA00023211"/>
    </source>
</evidence>
<dbReference type="FunFam" id="3.30.420.10:FF:000012">
    <property type="entry name" value="DNA polymerase III subunit epsilon"/>
    <property type="match status" value="1"/>
</dbReference>
<dbReference type="Pfam" id="PF00929">
    <property type="entry name" value="RNase_T"/>
    <property type="match status" value="1"/>
</dbReference>
<dbReference type="GO" id="GO:0046872">
    <property type="term" value="F:metal ion binding"/>
    <property type="evidence" value="ECO:0007669"/>
    <property type="project" value="UniProtKB-KW"/>
</dbReference>
<dbReference type="NCBIfam" id="TIGR00573">
    <property type="entry name" value="dnaq"/>
    <property type="match status" value="1"/>
</dbReference>
<name>A0A381WQF0_9ZZZZ</name>
<dbReference type="InterPro" id="IPR012337">
    <property type="entry name" value="RNaseH-like_sf"/>
</dbReference>
<dbReference type="InterPro" id="IPR013520">
    <property type="entry name" value="Ribonucl_H"/>
</dbReference>
<evidence type="ECO:0000256" key="6">
    <source>
        <dbReference type="ARBA" id="ARBA00022705"/>
    </source>
</evidence>
<keyword evidence="5" id="KW-0548">Nucleotidyltransferase</keyword>
<keyword evidence="7" id="KW-0540">Nuclease</keyword>
<dbReference type="NCBIfam" id="NF004316">
    <property type="entry name" value="PRK05711.1"/>
    <property type="match status" value="1"/>
</dbReference>
<evidence type="ECO:0000256" key="10">
    <source>
        <dbReference type="ARBA" id="ARBA00022839"/>
    </source>
</evidence>
<dbReference type="AlphaFoldDB" id="A0A381WQF0"/>
<dbReference type="GO" id="GO:0003887">
    <property type="term" value="F:DNA-directed DNA polymerase activity"/>
    <property type="evidence" value="ECO:0007669"/>
    <property type="project" value="UniProtKB-KW"/>
</dbReference>
<dbReference type="PANTHER" id="PTHR30231:SF41">
    <property type="entry name" value="DNA POLYMERASE III SUBUNIT EPSILON"/>
    <property type="match status" value="1"/>
</dbReference>
<evidence type="ECO:0000256" key="7">
    <source>
        <dbReference type="ARBA" id="ARBA00022722"/>
    </source>
</evidence>
<evidence type="ECO:0000256" key="4">
    <source>
        <dbReference type="ARBA" id="ARBA00022679"/>
    </source>
</evidence>
<evidence type="ECO:0000313" key="15">
    <source>
        <dbReference type="EMBL" id="SVA54438.1"/>
    </source>
</evidence>
<keyword evidence="8" id="KW-0479">Metal-binding</keyword>
<dbReference type="InterPro" id="IPR036397">
    <property type="entry name" value="RNaseH_sf"/>
</dbReference>
<evidence type="ECO:0000256" key="2">
    <source>
        <dbReference type="ARBA" id="ARBA00001946"/>
    </source>
</evidence>
<protein>
    <recommendedName>
        <fullName evidence="3">DNA polymerase III subunit epsilon</fullName>
    </recommendedName>
</protein>
<reference evidence="15" key="1">
    <citation type="submission" date="2018-05" db="EMBL/GenBank/DDBJ databases">
        <authorList>
            <person name="Lanie J.A."/>
            <person name="Ng W.-L."/>
            <person name="Kazmierczak K.M."/>
            <person name="Andrzejewski T.M."/>
            <person name="Davidsen T.M."/>
            <person name="Wayne K.J."/>
            <person name="Tettelin H."/>
            <person name="Glass J.I."/>
            <person name="Rusch D."/>
            <person name="Podicherti R."/>
            <person name="Tsui H.-C.T."/>
            <person name="Winkler M.E."/>
        </authorList>
    </citation>
    <scope>NUCLEOTIDE SEQUENCE</scope>
</reference>
<feature type="domain" description="Exonuclease" evidence="14">
    <location>
        <begin position="2"/>
        <end position="174"/>
    </location>
</feature>
<dbReference type="Gene3D" id="3.30.420.10">
    <property type="entry name" value="Ribonuclease H-like superfamily/Ribonuclease H"/>
    <property type="match status" value="1"/>
</dbReference>
<gene>
    <name evidence="15" type="ORF">METZ01_LOCUS107292</name>
</gene>
<keyword evidence="6" id="KW-0235">DNA replication</keyword>
<keyword evidence="10" id="KW-0269">Exonuclease</keyword>
<comment type="cofactor">
    <cofactor evidence="1">
        <name>Mn(2+)</name>
        <dbReference type="ChEBI" id="CHEBI:29035"/>
    </cofactor>
</comment>
<dbReference type="GO" id="GO:0005829">
    <property type="term" value="C:cytosol"/>
    <property type="evidence" value="ECO:0007669"/>
    <property type="project" value="TreeGrafter"/>
</dbReference>
<dbReference type="InterPro" id="IPR006309">
    <property type="entry name" value="DnaQ_proteo"/>
</dbReference>
<dbReference type="GO" id="GO:0008408">
    <property type="term" value="F:3'-5' exonuclease activity"/>
    <property type="evidence" value="ECO:0007669"/>
    <property type="project" value="TreeGrafter"/>
</dbReference>
<evidence type="ECO:0000256" key="8">
    <source>
        <dbReference type="ARBA" id="ARBA00022723"/>
    </source>
</evidence>
<dbReference type="EMBL" id="UINC01012468">
    <property type="protein sequence ID" value="SVA54438.1"/>
    <property type="molecule type" value="Genomic_DNA"/>
</dbReference>
<organism evidence="15">
    <name type="scientific">marine metagenome</name>
    <dbReference type="NCBI Taxonomy" id="408172"/>
    <lineage>
        <taxon>unclassified sequences</taxon>
        <taxon>metagenomes</taxon>
        <taxon>ecological metagenomes</taxon>
    </lineage>
</organism>
<dbReference type="PANTHER" id="PTHR30231">
    <property type="entry name" value="DNA POLYMERASE III SUBUNIT EPSILON"/>
    <property type="match status" value="1"/>
</dbReference>
<sequence>MRQVVVDTETTGLEPEQGHRVIEIGCVEILDRRVTGERYHQYVNPKREIDDAAYEIHGLSNRDLEDEPEFEIIAEEFMAFIRGAEIIIHNAPFDVAFLNHELSRMESTERIDDACTILDSLVLARHKHPGQKNSLDALCRRYGVDSSARERHGALLDAEILADVYLTMTGGQTSMFDDGDNGSGRIAAEATEVRLTARSSKLLVQRPTPEELDAHEAYLDNLDNAAHNGSVWRQIGTTEESTEPPSSR</sequence>
<dbReference type="SMART" id="SM00479">
    <property type="entry name" value="EXOIII"/>
    <property type="match status" value="1"/>
</dbReference>
<keyword evidence="11" id="KW-0460">Magnesium</keyword>
<evidence type="ECO:0000259" key="14">
    <source>
        <dbReference type="SMART" id="SM00479"/>
    </source>
</evidence>
<proteinExistence type="predicted"/>
<dbReference type="GO" id="GO:0045004">
    <property type="term" value="P:DNA replication proofreading"/>
    <property type="evidence" value="ECO:0007669"/>
    <property type="project" value="TreeGrafter"/>
</dbReference>
<keyword evidence="9" id="KW-0378">Hydrolase</keyword>
<keyword evidence="12" id="KW-0239">DNA-directed DNA polymerase</keyword>
<dbReference type="GO" id="GO:0003677">
    <property type="term" value="F:DNA binding"/>
    <property type="evidence" value="ECO:0007669"/>
    <property type="project" value="InterPro"/>
</dbReference>
<evidence type="ECO:0000256" key="12">
    <source>
        <dbReference type="ARBA" id="ARBA00022932"/>
    </source>
</evidence>
<evidence type="ECO:0000256" key="11">
    <source>
        <dbReference type="ARBA" id="ARBA00022842"/>
    </source>
</evidence>
<evidence type="ECO:0000256" key="3">
    <source>
        <dbReference type="ARBA" id="ARBA00020352"/>
    </source>
</evidence>
<dbReference type="InterPro" id="IPR006054">
    <property type="entry name" value="DnaQ"/>
</dbReference>
<evidence type="ECO:0000256" key="9">
    <source>
        <dbReference type="ARBA" id="ARBA00022801"/>
    </source>
</evidence>
<keyword evidence="4" id="KW-0808">Transferase</keyword>
<accession>A0A381WQF0</accession>